<evidence type="ECO:0000256" key="4">
    <source>
        <dbReference type="PIRSR" id="PIRSR006806-1"/>
    </source>
</evidence>
<evidence type="ECO:0000256" key="5">
    <source>
        <dbReference type="RuleBase" id="RU361279"/>
    </source>
</evidence>
<comment type="similarity">
    <text evidence="1 5">Belongs to the 5-formyltetrahydrofolate cyclo-ligase family.</text>
</comment>
<dbReference type="PANTHER" id="PTHR23407">
    <property type="entry name" value="ATPASE INHIBITOR/5-FORMYLTETRAHYDROFOLATE CYCLO-LIGASE"/>
    <property type="match status" value="1"/>
</dbReference>
<keyword evidence="7" id="KW-1185">Reference proteome</keyword>
<evidence type="ECO:0000313" key="6">
    <source>
        <dbReference type="EMBL" id="OBY33798.1"/>
    </source>
</evidence>
<dbReference type="AlphaFoldDB" id="A0A1B8SM47"/>
<dbReference type="NCBIfam" id="TIGR02727">
    <property type="entry name" value="MTHFS_bact"/>
    <property type="match status" value="1"/>
</dbReference>
<dbReference type="PANTHER" id="PTHR23407:SF1">
    <property type="entry name" value="5-FORMYLTETRAHYDROFOLATE CYCLO-LIGASE"/>
    <property type="match status" value="1"/>
</dbReference>
<evidence type="ECO:0000256" key="2">
    <source>
        <dbReference type="ARBA" id="ARBA00022741"/>
    </source>
</evidence>
<dbReference type="SUPFAM" id="SSF100950">
    <property type="entry name" value="NagB/RpiA/CoA transferase-like"/>
    <property type="match status" value="1"/>
</dbReference>
<dbReference type="InterPro" id="IPR002698">
    <property type="entry name" value="FTHF_cligase"/>
</dbReference>
<name>A0A1B8SM47_9MYCO</name>
<dbReference type="Gene3D" id="3.40.50.10420">
    <property type="entry name" value="NagB/RpiA/CoA transferase-like"/>
    <property type="match status" value="1"/>
</dbReference>
<dbReference type="GO" id="GO:0009396">
    <property type="term" value="P:folic acid-containing compound biosynthetic process"/>
    <property type="evidence" value="ECO:0007669"/>
    <property type="project" value="TreeGrafter"/>
</dbReference>
<comment type="cofactor">
    <cofactor evidence="5">
        <name>Mg(2+)</name>
        <dbReference type="ChEBI" id="CHEBI:18420"/>
    </cofactor>
</comment>
<dbReference type="GO" id="GO:0030272">
    <property type="term" value="F:5-formyltetrahydrofolate cyclo-ligase activity"/>
    <property type="evidence" value="ECO:0007669"/>
    <property type="project" value="UniProtKB-EC"/>
</dbReference>
<comment type="catalytic activity">
    <reaction evidence="5">
        <text>(6S)-5-formyl-5,6,7,8-tetrahydrofolate + ATP = (6R)-5,10-methenyltetrahydrofolate + ADP + phosphate</text>
        <dbReference type="Rhea" id="RHEA:10488"/>
        <dbReference type="ChEBI" id="CHEBI:30616"/>
        <dbReference type="ChEBI" id="CHEBI:43474"/>
        <dbReference type="ChEBI" id="CHEBI:57455"/>
        <dbReference type="ChEBI" id="CHEBI:57457"/>
        <dbReference type="ChEBI" id="CHEBI:456216"/>
        <dbReference type="EC" id="6.3.3.2"/>
    </reaction>
</comment>
<organism evidence="6 7">
    <name type="scientific">Mycolicibacter kumamotonensis</name>
    <dbReference type="NCBI Taxonomy" id="354243"/>
    <lineage>
        <taxon>Bacteria</taxon>
        <taxon>Bacillati</taxon>
        <taxon>Actinomycetota</taxon>
        <taxon>Actinomycetes</taxon>
        <taxon>Mycobacteriales</taxon>
        <taxon>Mycobacteriaceae</taxon>
        <taxon>Mycolicibacter</taxon>
    </lineage>
</organism>
<dbReference type="PATRIC" id="fig|354243.3.peg.413"/>
<proteinExistence type="inferred from homology"/>
<feature type="binding site" evidence="4">
    <location>
        <position position="62"/>
    </location>
    <ligand>
        <name>substrate</name>
    </ligand>
</feature>
<keyword evidence="6" id="KW-0436">Ligase</keyword>
<feature type="binding site" evidence="4">
    <location>
        <position position="57"/>
    </location>
    <ligand>
        <name>substrate</name>
    </ligand>
</feature>
<dbReference type="GO" id="GO:0046872">
    <property type="term" value="F:metal ion binding"/>
    <property type="evidence" value="ECO:0007669"/>
    <property type="project" value="UniProtKB-KW"/>
</dbReference>
<dbReference type="Proteomes" id="UP000092668">
    <property type="component" value="Unassembled WGS sequence"/>
</dbReference>
<dbReference type="InterPro" id="IPR024185">
    <property type="entry name" value="FTHF_cligase-like_sf"/>
</dbReference>
<keyword evidence="2 4" id="KW-0547">Nucleotide-binding</keyword>
<feature type="binding site" evidence="4">
    <location>
        <begin position="140"/>
        <end position="148"/>
    </location>
    <ligand>
        <name>ATP</name>
        <dbReference type="ChEBI" id="CHEBI:30616"/>
    </ligand>
</feature>
<protein>
    <recommendedName>
        <fullName evidence="5">5-formyltetrahydrofolate cyclo-ligase</fullName>
        <ecNumber evidence="5">6.3.3.2</ecNumber>
    </recommendedName>
</protein>
<feature type="binding site" evidence="4">
    <location>
        <begin position="13"/>
        <end position="17"/>
    </location>
    <ligand>
        <name>ATP</name>
        <dbReference type="ChEBI" id="CHEBI:30616"/>
    </ligand>
</feature>
<dbReference type="Pfam" id="PF01812">
    <property type="entry name" value="5-FTHF_cyc-lig"/>
    <property type="match status" value="1"/>
</dbReference>
<reference evidence="6 7" key="1">
    <citation type="submission" date="2015-06" db="EMBL/GenBank/DDBJ databases">
        <title>Genome sequence of Mycobacterium kumamotonense strain Roo.</title>
        <authorList>
            <person name="Greninger A.L."/>
            <person name="Cunningham G."/>
            <person name="Miller S."/>
        </authorList>
    </citation>
    <scope>NUCLEOTIDE SEQUENCE [LARGE SCALE GENOMIC DNA]</scope>
    <source>
        <strain evidence="6 7">Roo</strain>
    </source>
</reference>
<dbReference type="STRING" id="354243.BST28_16240"/>
<keyword evidence="3 4" id="KW-0067">ATP-binding</keyword>
<dbReference type="GO" id="GO:0035999">
    <property type="term" value="P:tetrahydrofolate interconversion"/>
    <property type="evidence" value="ECO:0007669"/>
    <property type="project" value="TreeGrafter"/>
</dbReference>
<keyword evidence="5" id="KW-0479">Metal-binding</keyword>
<dbReference type="EC" id="6.3.3.2" evidence="5"/>
<dbReference type="PIRSF" id="PIRSF006806">
    <property type="entry name" value="FTHF_cligase"/>
    <property type="match status" value="1"/>
</dbReference>
<evidence type="ECO:0000256" key="3">
    <source>
        <dbReference type="ARBA" id="ARBA00022840"/>
    </source>
</evidence>
<dbReference type="InterPro" id="IPR037171">
    <property type="entry name" value="NagB/RpiA_transferase-like"/>
</dbReference>
<dbReference type="GO" id="GO:0005524">
    <property type="term" value="F:ATP binding"/>
    <property type="evidence" value="ECO:0007669"/>
    <property type="project" value="UniProtKB-KW"/>
</dbReference>
<dbReference type="EMBL" id="LFOE01000001">
    <property type="protein sequence ID" value="OBY33798.1"/>
    <property type="molecule type" value="Genomic_DNA"/>
</dbReference>
<sequence length="197" mass="20739">MKDVTDNAVVAAKSALRARILEARRAIPPDLHVAEAHALAGHLEQLAGDAATVCGYVPVGTEPGSAAMLDALARRGIRVLLPVVAADGAALRWGEYRPDALVSARFGLREPAPPWLPAEALAEADAVLVPALAVDRRGVRLGRGAGFYDRSLPLRRPHIPLVAVVRDDELLDALPAEPHDVPMTHALTPGRGLVALA</sequence>
<evidence type="ECO:0000256" key="1">
    <source>
        <dbReference type="ARBA" id="ARBA00010638"/>
    </source>
</evidence>
<comment type="caution">
    <text evidence="6">The sequence shown here is derived from an EMBL/GenBank/DDBJ whole genome shotgun (WGS) entry which is preliminary data.</text>
</comment>
<evidence type="ECO:0000313" key="7">
    <source>
        <dbReference type="Proteomes" id="UP000092668"/>
    </source>
</evidence>
<gene>
    <name evidence="6" type="ORF">ACT18_01935</name>
</gene>
<accession>A0A1B8SM47</accession>
<keyword evidence="5" id="KW-0460">Magnesium</keyword>